<dbReference type="InterPro" id="IPR008258">
    <property type="entry name" value="Transglycosylase_SLT_dom_1"/>
</dbReference>
<feature type="signal peptide" evidence="2">
    <location>
        <begin position="1"/>
        <end position="22"/>
    </location>
</feature>
<dbReference type="PANTHER" id="PTHR37423:SF2">
    <property type="entry name" value="MEMBRANE-BOUND LYTIC MUREIN TRANSGLYCOSYLASE C"/>
    <property type="match status" value="1"/>
</dbReference>
<feature type="domain" description="Transglycosylase SLT" evidence="3">
    <location>
        <begin position="126"/>
        <end position="222"/>
    </location>
</feature>
<keyword evidence="5" id="KW-1185">Reference proteome</keyword>
<evidence type="ECO:0000259" key="3">
    <source>
        <dbReference type="Pfam" id="PF01464"/>
    </source>
</evidence>
<dbReference type="Gene3D" id="1.10.530.10">
    <property type="match status" value="1"/>
</dbReference>
<dbReference type="CDD" id="cd00254">
    <property type="entry name" value="LT-like"/>
    <property type="match status" value="1"/>
</dbReference>
<proteinExistence type="inferred from homology"/>
<comment type="similarity">
    <text evidence="1">Belongs to the transglycosylase Slt family.</text>
</comment>
<dbReference type="RefSeq" id="WP_182529102.1">
    <property type="nucleotide sequence ID" value="NZ_JACGXL010000001.1"/>
</dbReference>
<sequence length="261" mass="27924">MSPSRPLIALAIALLPIAHASARTVYRCIRDGTVSLATAPEPGSQCFAKELDDDAAALPNLWGQMGVFHGTLYQREQDGRTVYSTRNLPGSTPVLAFTVATPAGSPAHAGLGEVGAPRMDAFPREFRSAAKKTGVEEAWLRAIAHAESYYDPQAVSDKGARGVMQLMPDVIGDYGVKDPLSASESILAGARHLRALQNRYEGDLTLVAAAYNAGIGAVTQYAGVPPYVETREYVAKVQALYARYRKAMGLKPRPAQLQPAQ</sequence>
<comment type="caution">
    <text evidence="4">The sequence shown here is derived from an EMBL/GenBank/DDBJ whole genome shotgun (WGS) entry which is preliminary data.</text>
</comment>
<gene>
    <name evidence="4" type="ORF">FHW12_000171</name>
</gene>
<dbReference type="EMBL" id="JACGXL010000001">
    <property type="protein sequence ID" value="MBA8885980.1"/>
    <property type="molecule type" value="Genomic_DNA"/>
</dbReference>
<reference evidence="4 5" key="1">
    <citation type="submission" date="2020-07" db="EMBL/GenBank/DDBJ databases">
        <title>Genomic Encyclopedia of Type Strains, Phase IV (KMG-V): Genome sequencing to study the core and pangenomes of soil and plant-associated prokaryotes.</title>
        <authorList>
            <person name="Whitman W."/>
        </authorList>
    </citation>
    <scope>NUCLEOTIDE SEQUENCE [LARGE SCALE GENOMIC DNA]</scope>
    <source>
        <strain evidence="4 5">RH2WT43</strain>
    </source>
</reference>
<evidence type="ECO:0000256" key="2">
    <source>
        <dbReference type="SAM" id="SignalP"/>
    </source>
</evidence>
<dbReference type="Proteomes" id="UP000550401">
    <property type="component" value="Unassembled WGS sequence"/>
</dbReference>
<dbReference type="SUPFAM" id="SSF53955">
    <property type="entry name" value="Lysozyme-like"/>
    <property type="match status" value="1"/>
</dbReference>
<dbReference type="PANTHER" id="PTHR37423">
    <property type="entry name" value="SOLUBLE LYTIC MUREIN TRANSGLYCOSYLASE-RELATED"/>
    <property type="match status" value="1"/>
</dbReference>
<protein>
    <recommendedName>
        <fullName evidence="3">Transglycosylase SLT domain-containing protein</fullName>
    </recommendedName>
</protein>
<dbReference type="AlphaFoldDB" id="A0A839EYJ3"/>
<dbReference type="Pfam" id="PF01464">
    <property type="entry name" value="SLT"/>
    <property type="match status" value="1"/>
</dbReference>
<organism evidence="4 5">
    <name type="scientific">Dokdonella fugitiva</name>
    <dbReference type="NCBI Taxonomy" id="328517"/>
    <lineage>
        <taxon>Bacteria</taxon>
        <taxon>Pseudomonadati</taxon>
        <taxon>Pseudomonadota</taxon>
        <taxon>Gammaproteobacteria</taxon>
        <taxon>Lysobacterales</taxon>
        <taxon>Rhodanobacteraceae</taxon>
        <taxon>Dokdonella</taxon>
    </lineage>
</organism>
<name>A0A839EYJ3_9GAMM</name>
<dbReference type="InterPro" id="IPR023346">
    <property type="entry name" value="Lysozyme-like_dom_sf"/>
</dbReference>
<accession>A0A839EYJ3</accession>
<feature type="chain" id="PRO_5032992108" description="Transglycosylase SLT domain-containing protein" evidence="2">
    <location>
        <begin position="23"/>
        <end position="261"/>
    </location>
</feature>
<evidence type="ECO:0000313" key="4">
    <source>
        <dbReference type="EMBL" id="MBA8885980.1"/>
    </source>
</evidence>
<keyword evidence="2" id="KW-0732">Signal</keyword>
<evidence type="ECO:0000313" key="5">
    <source>
        <dbReference type="Proteomes" id="UP000550401"/>
    </source>
</evidence>
<evidence type="ECO:0000256" key="1">
    <source>
        <dbReference type="ARBA" id="ARBA00007734"/>
    </source>
</evidence>